<feature type="coiled-coil region" evidence="2">
    <location>
        <begin position="609"/>
        <end position="650"/>
    </location>
</feature>
<dbReference type="PROSITE" id="PS50297">
    <property type="entry name" value="ANK_REP_REGION"/>
    <property type="match status" value="1"/>
</dbReference>
<dbReference type="InterPro" id="IPR002110">
    <property type="entry name" value="Ankyrin_rpt"/>
</dbReference>
<dbReference type="PANTHER" id="PTHR24120:SF4">
    <property type="entry name" value="GH07239P"/>
    <property type="match status" value="1"/>
</dbReference>
<organism evidence="3">
    <name type="scientific">Spironucleus salmonicida</name>
    <dbReference type="NCBI Taxonomy" id="348837"/>
    <lineage>
        <taxon>Eukaryota</taxon>
        <taxon>Metamonada</taxon>
        <taxon>Diplomonadida</taxon>
        <taxon>Hexamitidae</taxon>
        <taxon>Hexamitinae</taxon>
        <taxon>Spironucleus</taxon>
    </lineage>
</organism>
<dbReference type="PROSITE" id="PS50088">
    <property type="entry name" value="ANK_REPEAT"/>
    <property type="match status" value="2"/>
</dbReference>
<dbReference type="SUPFAM" id="SSF48403">
    <property type="entry name" value="Ankyrin repeat"/>
    <property type="match status" value="1"/>
</dbReference>
<dbReference type="Proteomes" id="UP000018208">
    <property type="component" value="Unassembled WGS sequence"/>
</dbReference>
<dbReference type="EMBL" id="AUWU02000004">
    <property type="protein sequence ID" value="KAH0574579.1"/>
    <property type="molecule type" value="Genomic_DNA"/>
</dbReference>
<evidence type="ECO:0000313" key="5">
    <source>
        <dbReference type="Proteomes" id="UP000018208"/>
    </source>
</evidence>
<keyword evidence="5" id="KW-1185">Reference proteome</keyword>
<evidence type="ECO:0000256" key="1">
    <source>
        <dbReference type="PROSITE-ProRule" id="PRU00023"/>
    </source>
</evidence>
<feature type="repeat" description="ANK" evidence="1">
    <location>
        <begin position="177"/>
        <end position="199"/>
    </location>
</feature>
<sequence>MIQWFAAAQKGDIQYITRNIQQFIRSQSPQTSRTALMHATYQGSVPGVKLLQREIGIRDSYNRTALMFAAAKNHTKLIQVLLQESNNVAIQFNNLKNVSALQIAASKGFIESVQILECEAHTSLWTDAHFKSFYHISPVDGIADSQGRTPLHYAVLNTQPINDLFYQQFVNFTSDNYGKTPLHLAVESNNLNYIQFIIECQSHRLDNNFKSKYGQNTTALMLAVDKRNLKAASLLASYQAGNQTNFGVTALIIAIIKGYNEFISILYTKEVELKLISNFQDFDLSSNIFTIAEQQGNMRALELLRNIQCQGVLRQSNLTGTINDSRPILGKSIAYPKGSQFTSILDMCDLQENMLTLKQQLAQETTKSFRLQQLYDDLSKDSKKNEKIINNLQNKLLLCQFPQNYSLEECIFSLIDQNKNLNIQNLTYKSQVQIVQESVANIDESGIKEQFSVQVNELTFKIQDLQEKLNKSEINCKRIQDKKQEIQVKTNISQLNIEIQQYKNILSQFYGNNFDLKQIQLDAQKLSADVQCNFQELGQFLSHQEFQIEKLQNNQQQSVPQLITLLKLINVNYQTPTEFTLLSLLEELESLIFSVLLAQKKSSENELKLHESNTRNENLQKIIKEQNSNISIQKQQIEDQQSLLSNLQEKLTGSDAQNKIYANKIQNNIENKELVSKIVQFVAQVVQKSTANIPSGLDQAQEDVLRIMQKVIMGLE</sequence>
<name>V6LQD7_9EUKA</name>
<keyword evidence="2" id="KW-0175">Coiled coil</keyword>
<dbReference type="Pfam" id="PF12796">
    <property type="entry name" value="Ank_2"/>
    <property type="match status" value="3"/>
</dbReference>
<reference evidence="3 4" key="1">
    <citation type="journal article" date="2014" name="PLoS Genet.">
        <title>The Genome of Spironucleus salmonicida Highlights a Fish Pathogen Adapted to Fluctuating Environments.</title>
        <authorList>
            <person name="Xu F."/>
            <person name="Jerlstrom-Hultqvist J."/>
            <person name="Einarsson E."/>
            <person name="Astvaldsson A."/>
            <person name="Svard S.G."/>
            <person name="Andersson J.O."/>
        </authorList>
    </citation>
    <scope>NUCLEOTIDE SEQUENCE</scope>
    <source>
        <strain evidence="4">ATCC 50377</strain>
    </source>
</reference>
<dbReference type="Gene3D" id="1.25.40.20">
    <property type="entry name" value="Ankyrin repeat-containing domain"/>
    <property type="match status" value="2"/>
</dbReference>
<evidence type="ECO:0000256" key="2">
    <source>
        <dbReference type="SAM" id="Coils"/>
    </source>
</evidence>
<dbReference type="InterPro" id="IPR036770">
    <property type="entry name" value="Ankyrin_rpt-contain_sf"/>
</dbReference>
<accession>V6LQD7</accession>
<dbReference type="AlphaFoldDB" id="V6LQD7"/>
<dbReference type="OrthoDB" id="1577640at2759"/>
<proteinExistence type="predicted"/>
<reference evidence="4" key="2">
    <citation type="submission" date="2020-12" db="EMBL/GenBank/DDBJ databases">
        <title>New Spironucleus salmonicida genome in near-complete chromosomes.</title>
        <authorList>
            <person name="Xu F."/>
            <person name="Kurt Z."/>
            <person name="Jimenez-Gonzalez A."/>
            <person name="Astvaldsson A."/>
            <person name="Andersson J.O."/>
            <person name="Svard S.G."/>
        </authorList>
    </citation>
    <scope>NUCLEOTIDE SEQUENCE</scope>
    <source>
        <strain evidence="4">ATCC 50377</strain>
    </source>
</reference>
<dbReference type="SMART" id="SM00248">
    <property type="entry name" value="ANK"/>
    <property type="match status" value="6"/>
</dbReference>
<dbReference type="VEuPathDB" id="GiardiaDB:SS50377_24537"/>
<evidence type="ECO:0000313" key="4">
    <source>
        <dbReference type="EMBL" id="KAH0574579.1"/>
    </source>
</evidence>
<dbReference type="PANTHER" id="PTHR24120">
    <property type="entry name" value="GH07239P"/>
    <property type="match status" value="1"/>
</dbReference>
<protein>
    <submittedName>
        <fullName evidence="3">Ankyrin repeat-containing protein</fullName>
    </submittedName>
</protein>
<evidence type="ECO:0000313" key="3">
    <source>
        <dbReference type="EMBL" id="EST45921.1"/>
    </source>
</evidence>
<feature type="repeat" description="ANK" evidence="1">
    <location>
        <begin position="61"/>
        <end position="93"/>
    </location>
</feature>
<gene>
    <name evidence="3" type="ORF">SS50377_13897</name>
    <name evidence="4" type="ORF">SS50377_24537</name>
</gene>
<feature type="coiled-coil region" evidence="2">
    <location>
        <begin position="448"/>
        <end position="489"/>
    </location>
</feature>
<keyword evidence="1" id="KW-0040">ANK repeat</keyword>
<dbReference type="EMBL" id="KI546085">
    <property type="protein sequence ID" value="EST45921.1"/>
    <property type="molecule type" value="Genomic_DNA"/>
</dbReference>